<organism evidence="7 8">
    <name type="scientific">Aminivibrio pyruvatiphilus</name>
    <dbReference type="NCBI Taxonomy" id="1005740"/>
    <lineage>
        <taxon>Bacteria</taxon>
        <taxon>Thermotogati</taxon>
        <taxon>Synergistota</taxon>
        <taxon>Synergistia</taxon>
        <taxon>Synergistales</taxon>
        <taxon>Aminobacteriaceae</taxon>
        <taxon>Aminivibrio</taxon>
    </lineage>
</organism>
<evidence type="ECO:0000259" key="6">
    <source>
        <dbReference type="Pfam" id="PF04932"/>
    </source>
</evidence>
<feature type="transmembrane region" description="Helical" evidence="5">
    <location>
        <begin position="218"/>
        <end position="235"/>
    </location>
</feature>
<evidence type="ECO:0000256" key="1">
    <source>
        <dbReference type="ARBA" id="ARBA00004141"/>
    </source>
</evidence>
<evidence type="ECO:0000256" key="4">
    <source>
        <dbReference type="ARBA" id="ARBA00023136"/>
    </source>
</evidence>
<keyword evidence="3 5" id="KW-1133">Transmembrane helix</keyword>
<proteinExistence type="predicted"/>
<dbReference type="Proteomes" id="UP000295066">
    <property type="component" value="Unassembled WGS sequence"/>
</dbReference>
<feature type="transmembrane region" description="Helical" evidence="5">
    <location>
        <begin position="12"/>
        <end position="43"/>
    </location>
</feature>
<name>A0A4R8LYW6_9BACT</name>
<sequence length="404" mass="44965">MKIKNSSMLSLFVISAFLSLAVSHGPFYLFHAVAILYVLLLILRGGTHEIKLSRLALPLLFVVVFSFFSTIWAPNAVNALRYSTYLLIGFVIFVTLSSNIPSIDILNKIFRSFLIISSLDIFVSLLEIFTSFRPPVSPYSEGFVPTGFHWNPNNLAAVMVLILPFFLFSHKFAFKYIGSIAIVMIIFAIDSRGNLLALAFLLLLWFFFYMKSKKRIRVTMAFCLCVFGLIVLPEFKGVPINILESKISGTIHSFSRYVSFSSQVGPGDSISTRRFLIYNGIKALKDTFGWGLGAGGDQILQGSLGSEITSMHAFWLEILVNLGISVGGIFILWYFYIAFRLFYVFKKSRLPSLRYYSGSLSLGLLGFSVGAMSASSVIYVLPMWLALGLGCATIKLAKKNGSLE</sequence>
<dbReference type="InterPro" id="IPR007016">
    <property type="entry name" value="O-antigen_ligase-rel_domated"/>
</dbReference>
<feature type="transmembrane region" description="Helical" evidence="5">
    <location>
        <begin position="318"/>
        <end position="343"/>
    </location>
</feature>
<protein>
    <submittedName>
        <fullName evidence="7">Teichuronic acid biosynthesis protein TuaE</fullName>
    </submittedName>
</protein>
<keyword evidence="2 5" id="KW-0812">Transmembrane</keyword>
<feature type="transmembrane region" description="Helical" evidence="5">
    <location>
        <begin position="150"/>
        <end position="168"/>
    </location>
</feature>
<feature type="transmembrane region" description="Helical" evidence="5">
    <location>
        <begin position="195"/>
        <end position="211"/>
    </location>
</feature>
<feature type="domain" description="O-antigen ligase-related" evidence="6">
    <location>
        <begin position="179"/>
        <end position="330"/>
    </location>
</feature>
<evidence type="ECO:0000256" key="5">
    <source>
        <dbReference type="SAM" id="Phobius"/>
    </source>
</evidence>
<keyword evidence="8" id="KW-1185">Reference proteome</keyword>
<keyword evidence="4 5" id="KW-0472">Membrane</keyword>
<dbReference type="RefSeq" id="WP_133959307.1">
    <property type="nucleotide sequence ID" value="NZ_SORI01000047.1"/>
</dbReference>
<dbReference type="PANTHER" id="PTHR37422:SF13">
    <property type="entry name" value="LIPOPOLYSACCHARIDE BIOSYNTHESIS PROTEIN PA4999-RELATED"/>
    <property type="match status" value="1"/>
</dbReference>
<feature type="transmembrane region" description="Helical" evidence="5">
    <location>
        <begin position="55"/>
        <end position="73"/>
    </location>
</feature>
<evidence type="ECO:0000313" key="7">
    <source>
        <dbReference type="EMBL" id="TDY52007.1"/>
    </source>
</evidence>
<dbReference type="GO" id="GO:0016020">
    <property type="term" value="C:membrane"/>
    <property type="evidence" value="ECO:0007669"/>
    <property type="project" value="UniProtKB-SubCell"/>
</dbReference>
<evidence type="ECO:0000256" key="3">
    <source>
        <dbReference type="ARBA" id="ARBA00022989"/>
    </source>
</evidence>
<comment type="subcellular location">
    <subcellularLocation>
        <location evidence="1">Membrane</location>
        <topology evidence="1">Multi-pass membrane protein</topology>
    </subcellularLocation>
</comment>
<dbReference type="OrthoDB" id="9255580at2"/>
<feature type="transmembrane region" description="Helical" evidence="5">
    <location>
        <begin position="173"/>
        <end position="189"/>
    </location>
</feature>
<dbReference type="InterPro" id="IPR051533">
    <property type="entry name" value="WaaL-like"/>
</dbReference>
<evidence type="ECO:0000256" key="2">
    <source>
        <dbReference type="ARBA" id="ARBA00022692"/>
    </source>
</evidence>
<feature type="transmembrane region" description="Helical" evidence="5">
    <location>
        <begin position="355"/>
        <end position="372"/>
    </location>
</feature>
<dbReference type="EMBL" id="SORI01000047">
    <property type="protein sequence ID" value="TDY52007.1"/>
    <property type="molecule type" value="Genomic_DNA"/>
</dbReference>
<accession>A0A4R8LYW6</accession>
<dbReference type="Pfam" id="PF04932">
    <property type="entry name" value="Wzy_C"/>
    <property type="match status" value="1"/>
</dbReference>
<feature type="transmembrane region" description="Helical" evidence="5">
    <location>
        <begin position="79"/>
        <end position="97"/>
    </location>
</feature>
<feature type="transmembrane region" description="Helical" evidence="5">
    <location>
        <begin position="109"/>
        <end position="130"/>
    </location>
</feature>
<gene>
    <name evidence="7" type="ORF">C8D99_1472</name>
</gene>
<comment type="caution">
    <text evidence="7">The sequence shown here is derived from an EMBL/GenBank/DDBJ whole genome shotgun (WGS) entry which is preliminary data.</text>
</comment>
<evidence type="ECO:0000313" key="8">
    <source>
        <dbReference type="Proteomes" id="UP000295066"/>
    </source>
</evidence>
<reference evidence="7 8" key="1">
    <citation type="submission" date="2019-03" db="EMBL/GenBank/DDBJ databases">
        <title>Genomic Encyclopedia of Type Strains, Phase IV (KMG-IV): sequencing the most valuable type-strain genomes for metagenomic binning, comparative biology and taxonomic classification.</title>
        <authorList>
            <person name="Goeker M."/>
        </authorList>
    </citation>
    <scope>NUCLEOTIDE SEQUENCE [LARGE SCALE GENOMIC DNA]</scope>
    <source>
        <strain evidence="7 8">DSM 25964</strain>
    </source>
</reference>
<dbReference type="PANTHER" id="PTHR37422">
    <property type="entry name" value="TEICHURONIC ACID BIOSYNTHESIS PROTEIN TUAE"/>
    <property type="match status" value="1"/>
</dbReference>
<dbReference type="AlphaFoldDB" id="A0A4R8LYW6"/>